<evidence type="ECO:0000256" key="6">
    <source>
        <dbReference type="SAM" id="MobiDB-lite"/>
    </source>
</evidence>
<dbReference type="EMBL" id="GGYP01002362">
    <property type="protein sequence ID" value="MDE47133.1"/>
    <property type="molecule type" value="Transcribed_RNA"/>
</dbReference>
<dbReference type="AlphaFoldDB" id="A0A6G1SB18"/>
<name>A0A6G1SB18_9ACAR</name>
<keyword evidence="5 7" id="KW-0472">Membrane</keyword>
<dbReference type="GO" id="GO:0005794">
    <property type="term" value="C:Golgi apparatus"/>
    <property type="evidence" value="ECO:0007669"/>
    <property type="project" value="UniProtKB-ARBA"/>
</dbReference>
<protein>
    <submittedName>
        <fullName evidence="9">Syntaxin-8</fullName>
    </submittedName>
</protein>
<accession>A0A6G1SB18</accession>
<keyword evidence="2" id="KW-0813">Transport</keyword>
<dbReference type="PROSITE" id="PS50192">
    <property type="entry name" value="T_SNARE"/>
    <property type="match status" value="1"/>
</dbReference>
<evidence type="ECO:0000256" key="4">
    <source>
        <dbReference type="ARBA" id="ARBA00022989"/>
    </source>
</evidence>
<evidence type="ECO:0000256" key="7">
    <source>
        <dbReference type="SAM" id="Phobius"/>
    </source>
</evidence>
<evidence type="ECO:0000256" key="3">
    <source>
        <dbReference type="ARBA" id="ARBA00022692"/>
    </source>
</evidence>
<evidence type="ECO:0000256" key="5">
    <source>
        <dbReference type="ARBA" id="ARBA00023136"/>
    </source>
</evidence>
<reference evidence="9" key="1">
    <citation type="submission" date="2018-10" db="EMBL/GenBank/DDBJ databases">
        <title>Transcriptome assembly of Aceria tosichella (Wheat curl mite) Type 2.</title>
        <authorList>
            <person name="Scully E.D."/>
            <person name="Geib S.M."/>
            <person name="Palmer N.A."/>
            <person name="Gupta A.K."/>
            <person name="Sarath G."/>
            <person name="Tatineni S."/>
        </authorList>
    </citation>
    <scope>NUCLEOTIDE SEQUENCE</scope>
    <source>
        <strain evidence="9">LincolnNE</strain>
    </source>
</reference>
<dbReference type="PANTHER" id="PTHR12791">
    <property type="entry name" value="GOLGI SNARE BET1-RELATED"/>
    <property type="match status" value="1"/>
</dbReference>
<feature type="domain" description="T-SNARE coiled-coil homology" evidence="8">
    <location>
        <begin position="38"/>
        <end position="100"/>
    </location>
</feature>
<dbReference type="SUPFAM" id="SSF58038">
    <property type="entry name" value="SNARE fusion complex"/>
    <property type="match status" value="1"/>
</dbReference>
<feature type="region of interest" description="Disordered" evidence="6">
    <location>
        <begin position="1"/>
        <end position="36"/>
    </location>
</feature>
<evidence type="ECO:0000256" key="2">
    <source>
        <dbReference type="ARBA" id="ARBA00022448"/>
    </source>
</evidence>
<dbReference type="SMART" id="SM00397">
    <property type="entry name" value="t_SNARE"/>
    <property type="match status" value="1"/>
</dbReference>
<feature type="transmembrane region" description="Helical" evidence="7">
    <location>
        <begin position="107"/>
        <end position="125"/>
    </location>
</feature>
<feature type="compositionally biased region" description="Polar residues" evidence="6">
    <location>
        <begin position="26"/>
        <end position="36"/>
    </location>
</feature>
<keyword evidence="4 7" id="KW-1133">Transmembrane helix</keyword>
<proteinExistence type="predicted"/>
<evidence type="ECO:0000256" key="1">
    <source>
        <dbReference type="ARBA" id="ARBA00004167"/>
    </source>
</evidence>
<keyword evidence="3 7" id="KW-0812">Transmembrane</keyword>
<dbReference type="Gene3D" id="1.20.5.110">
    <property type="match status" value="1"/>
</dbReference>
<comment type="subcellular location">
    <subcellularLocation>
        <location evidence="1">Membrane</location>
        <topology evidence="1">Single-pass membrane protein</topology>
    </subcellularLocation>
</comment>
<sequence>MTHRPMVSPWGVDSSEDESEEAQLLNPGTQKSYRTTEQQYIREHEEGLDKLGQAIKRQKYMATEIATEVDVHNEILENIDDGLARTDENLRKNTRNIKRVLKKSSTIWLWLLIVILAIVIVALAII</sequence>
<evidence type="ECO:0000259" key="8">
    <source>
        <dbReference type="PROSITE" id="PS50192"/>
    </source>
</evidence>
<organism evidence="9">
    <name type="scientific">Aceria tosichella</name>
    <name type="common">wheat curl mite</name>
    <dbReference type="NCBI Taxonomy" id="561515"/>
    <lineage>
        <taxon>Eukaryota</taxon>
        <taxon>Metazoa</taxon>
        <taxon>Ecdysozoa</taxon>
        <taxon>Arthropoda</taxon>
        <taxon>Chelicerata</taxon>
        <taxon>Arachnida</taxon>
        <taxon>Acari</taxon>
        <taxon>Acariformes</taxon>
        <taxon>Trombidiformes</taxon>
        <taxon>Prostigmata</taxon>
        <taxon>Eupodina</taxon>
        <taxon>Eriophyoidea</taxon>
        <taxon>Eriophyidae</taxon>
        <taxon>Eriophyinae</taxon>
        <taxon>Aceriini</taxon>
        <taxon>Aceria</taxon>
    </lineage>
</organism>
<dbReference type="GO" id="GO:0016020">
    <property type="term" value="C:membrane"/>
    <property type="evidence" value="ECO:0007669"/>
    <property type="project" value="UniProtKB-SubCell"/>
</dbReference>
<evidence type="ECO:0000313" key="9">
    <source>
        <dbReference type="EMBL" id="MDE47133.1"/>
    </source>
</evidence>
<dbReference type="InterPro" id="IPR000727">
    <property type="entry name" value="T_SNARE_dom"/>
</dbReference>
<gene>
    <name evidence="9" type="primary">STX8</name>
    <name evidence="9" type="ORF">g.1238</name>
</gene>